<dbReference type="OrthoDB" id="9800283at2"/>
<gene>
    <name evidence="1" type="primary">thiS</name>
    <name evidence="1" type="ORF">GPLA_2972</name>
</gene>
<dbReference type="Proteomes" id="UP000006322">
    <property type="component" value="Unassembled WGS sequence"/>
</dbReference>
<dbReference type="InterPro" id="IPR003749">
    <property type="entry name" value="ThiS/MoaD-like"/>
</dbReference>
<comment type="caution">
    <text evidence="1">The sequence shown here is derived from an EMBL/GenBank/DDBJ whole genome shotgun (WGS) entry which is preliminary data.</text>
</comment>
<evidence type="ECO:0000313" key="2">
    <source>
        <dbReference type="Proteomes" id="UP000006322"/>
    </source>
</evidence>
<protein>
    <submittedName>
        <fullName evidence="1">Sulfur carrier protein</fullName>
    </submittedName>
</protein>
<dbReference type="Pfam" id="PF02597">
    <property type="entry name" value="ThiS"/>
    <property type="match status" value="1"/>
</dbReference>
<proteinExistence type="predicted"/>
<dbReference type="InterPro" id="IPR016155">
    <property type="entry name" value="Mopterin_synth/thiamin_S_b"/>
</dbReference>
<dbReference type="PANTHER" id="PTHR34472">
    <property type="entry name" value="SULFUR CARRIER PROTEIN THIS"/>
    <property type="match status" value="1"/>
</dbReference>
<dbReference type="PANTHER" id="PTHR34472:SF1">
    <property type="entry name" value="SULFUR CARRIER PROTEIN THIS"/>
    <property type="match status" value="1"/>
</dbReference>
<dbReference type="EMBL" id="BAER01000074">
    <property type="protein sequence ID" value="GAC33865.1"/>
    <property type="molecule type" value="Genomic_DNA"/>
</dbReference>
<dbReference type="Gene3D" id="3.10.20.30">
    <property type="match status" value="1"/>
</dbReference>
<dbReference type="InterPro" id="IPR012675">
    <property type="entry name" value="Beta-grasp_dom_sf"/>
</dbReference>
<dbReference type="RefSeq" id="WP_007105632.1">
    <property type="nucleotide sequence ID" value="NZ_BAER01000074.1"/>
</dbReference>
<dbReference type="AlphaFoldDB" id="K7AEZ7"/>
<dbReference type="InterPro" id="IPR010035">
    <property type="entry name" value="Thi_S"/>
</dbReference>
<keyword evidence="2" id="KW-1185">Reference proteome</keyword>
<accession>K7AEZ7</accession>
<reference evidence="2" key="1">
    <citation type="journal article" date="2014" name="Environ. Microbiol.">
        <title>Comparative genomics of the marine bacterial genus Glaciecola reveals the high degree of genomic diversity and genomic characteristic for cold adaptation.</title>
        <authorList>
            <person name="Qin Q.L."/>
            <person name="Xie B.B."/>
            <person name="Yu Y."/>
            <person name="Shu Y.L."/>
            <person name="Rong J.C."/>
            <person name="Zhang Y.J."/>
            <person name="Zhao D.L."/>
            <person name="Chen X.L."/>
            <person name="Zhang X.Y."/>
            <person name="Chen B."/>
            <person name="Zhou B.C."/>
            <person name="Zhang Y.Z."/>
        </authorList>
    </citation>
    <scope>NUCLEOTIDE SEQUENCE [LARGE SCALE GENOMIC DNA]</scope>
    <source>
        <strain evidence="2">LMG 21857</strain>
    </source>
</reference>
<sequence>MLTILFNGEPYQVRHAALLLVLDELKVSGVCAVAVNGQFVPKIEHENVTLNDKDTIDAFTPMQGG</sequence>
<organism evidence="1 2">
    <name type="scientific">Paraglaciecola polaris LMG 21857</name>
    <dbReference type="NCBI Taxonomy" id="1129793"/>
    <lineage>
        <taxon>Bacteria</taxon>
        <taxon>Pseudomonadati</taxon>
        <taxon>Pseudomonadota</taxon>
        <taxon>Gammaproteobacteria</taxon>
        <taxon>Alteromonadales</taxon>
        <taxon>Alteromonadaceae</taxon>
        <taxon>Paraglaciecola</taxon>
    </lineage>
</organism>
<dbReference type="NCBIfam" id="TIGR01683">
    <property type="entry name" value="thiS"/>
    <property type="match status" value="1"/>
</dbReference>
<dbReference type="CDD" id="cd00565">
    <property type="entry name" value="Ubl_ThiS"/>
    <property type="match status" value="1"/>
</dbReference>
<dbReference type="SUPFAM" id="SSF54285">
    <property type="entry name" value="MoaD/ThiS"/>
    <property type="match status" value="1"/>
</dbReference>
<name>K7AEZ7_9ALTE</name>
<dbReference type="STRING" id="1129793.GPLA_2972"/>
<evidence type="ECO:0000313" key="1">
    <source>
        <dbReference type="EMBL" id="GAC33865.1"/>
    </source>
</evidence>